<accession>A0AAD7K6M1</accession>
<keyword evidence="3" id="KW-1185">Reference proteome</keyword>
<proteinExistence type="predicted"/>
<feature type="compositionally biased region" description="Polar residues" evidence="1">
    <location>
        <begin position="27"/>
        <end position="43"/>
    </location>
</feature>
<organism evidence="2 3">
    <name type="scientific">Mycena maculata</name>
    <dbReference type="NCBI Taxonomy" id="230809"/>
    <lineage>
        <taxon>Eukaryota</taxon>
        <taxon>Fungi</taxon>
        <taxon>Dikarya</taxon>
        <taxon>Basidiomycota</taxon>
        <taxon>Agaricomycotina</taxon>
        <taxon>Agaricomycetes</taxon>
        <taxon>Agaricomycetidae</taxon>
        <taxon>Agaricales</taxon>
        <taxon>Marasmiineae</taxon>
        <taxon>Mycenaceae</taxon>
        <taxon>Mycena</taxon>
    </lineage>
</organism>
<feature type="region of interest" description="Disordered" evidence="1">
    <location>
        <begin position="408"/>
        <end position="427"/>
    </location>
</feature>
<reference evidence="2" key="1">
    <citation type="submission" date="2023-03" db="EMBL/GenBank/DDBJ databases">
        <title>Massive genome expansion in bonnet fungi (Mycena s.s.) driven by repeated elements and novel gene families across ecological guilds.</title>
        <authorList>
            <consortium name="Lawrence Berkeley National Laboratory"/>
            <person name="Harder C.B."/>
            <person name="Miyauchi S."/>
            <person name="Viragh M."/>
            <person name="Kuo A."/>
            <person name="Thoen E."/>
            <person name="Andreopoulos B."/>
            <person name="Lu D."/>
            <person name="Skrede I."/>
            <person name="Drula E."/>
            <person name="Henrissat B."/>
            <person name="Morin E."/>
            <person name="Kohler A."/>
            <person name="Barry K."/>
            <person name="LaButti K."/>
            <person name="Morin E."/>
            <person name="Salamov A."/>
            <person name="Lipzen A."/>
            <person name="Mereny Z."/>
            <person name="Hegedus B."/>
            <person name="Baldrian P."/>
            <person name="Stursova M."/>
            <person name="Weitz H."/>
            <person name="Taylor A."/>
            <person name="Grigoriev I.V."/>
            <person name="Nagy L.G."/>
            <person name="Martin F."/>
            <person name="Kauserud H."/>
        </authorList>
    </citation>
    <scope>NUCLEOTIDE SEQUENCE</scope>
    <source>
        <strain evidence="2">CBHHK188m</strain>
    </source>
</reference>
<dbReference type="Proteomes" id="UP001215280">
    <property type="component" value="Unassembled WGS sequence"/>
</dbReference>
<evidence type="ECO:0000313" key="2">
    <source>
        <dbReference type="EMBL" id="KAJ7777913.1"/>
    </source>
</evidence>
<feature type="compositionally biased region" description="Basic and acidic residues" evidence="1">
    <location>
        <begin position="367"/>
        <end position="391"/>
    </location>
</feature>
<comment type="caution">
    <text evidence="2">The sequence shown here is derived from an EMBL/GenBank/DDBJ whole genome shotgun (WGS) entry which is preliminary data.</text>
</comment>
<evidence type="ECO:0000313" key="3">
    <source>
        <dbReference type="Proteomes" id="UP001215280"/>
    </source>
</evidence>
<feature type="compositionally biased region" description="Polar residues" evidence="1">
    <location>
        <begin position="58"/>
        <end position="85"/>
    </location>
</feature>
<name>A0AAD7K6M1_9AGAR</name>
<dbReference type="AlphaFoldDB" id="A0AAD7K6M1"/>
<feature type="region of interest" description="Disordered" evidence="1">
    <location>
        <begin position="1"/>
        <end position="85"/>
    </location>
</feature>
<feature type="region of interest" description="Disordered" evidence="1">
    <location>
        <begin position="225"/>
        <end position="255"/>
    </location>
</feature>
<dbReference type="EMBL" id="JARJLG010000009">
    <property type="protein sequence ID" value="KAJ7777913.1"/>
    <property type="molecule type" value="Genomic_DNA"/>
</dbReference>
<evidence type="ECO:0000256" key="1">
    <source>
        <dbReference type="SAM" id="MobiDB-lite"/>
    </source>
</evidence>
<feature type="region of interest" description="Disordered" evidence="1">
    <location>
        <begin position="364"/>
        <end position="391"/>
    </location>
</feature>
<sequence length="436" mass="47573">MLPNSERVFAVTSRRRGIPDSEVPKILQTSRSPRCNLPGSSSPDVPHADDAQVKILQTAPSPSQNVPGLDSPNVSQAENTQAPKISRTSNYLRWNLPVQDSPNASRMEEDITLCYVSPASEYDLTACASATSSLKIKGLPTASSLEFLLPQLPEIPDWYEDGQSKQDPEPTVEIPALNTPQSDYHSLADFHPASLCCEDVPAPEGATAQYSEVTTACHGSSILQPQARVSQHRRRTYSLDSSNQRPLELTSAAPPNAGSGYGLGLPFSPSPLSSVPMIPTDADLDRYPSPILSFTAHPNIHLNHWKSPPGLRRAEALAVWRPQGPVPTHTHVDGLDSDSDDVRSLEQPFPSTASIWVLTQHAPWPAERTEARDRPRARGPRGPREDTQKWSLEEQITIAVLAAMDSRDKRGRGACARSGAGGKKGKVRRLLGRIWR</sequence>
<protein>
    <submittedName>
        <fullName evidence="2">Uncharacterized protein</fullName>
    </submittedName>
</protein>
<gene>
    <name evidence="2" type="ORF">DFH07DRAFT_796609</name>
</gene>